<sequence>MLCRFANLLIANIDSLSDLDDSVYNILGIPTAPPAPAPTPAKPAKIMPARSKRTAGSNAGRYTTNSGLIADKDDNNAYNGVYMPPTNVEEKEEEKDGSSDDNGVNSSTSDSADKGKGSGAYKRGKGTSYCKDILLYKQQHITSYPYSPPSMPCTDIYIYYI</sequence>
<comment type="caution">
    <text evidence="2">The sequence shown here is derived from an EMBL/GenBank/DDBJ whole genome shotgun (WGS) entry which is preliminary data.</text>
</comment>
<protein>
    <submittedName>
        <fullName evidence="2">Uncharacterized protein</fullName>
    </submittedName>
</protein>
<organism evidence="2 3">
    <name type="scientific">Phyllachora maydis</name>
    <dbReference type="NCBI Taxonomy" id="1825666"/>
    <lineage>
        <taxon>Eukaryota</taxon>
        <taxon>Fungi</taxon>
        <taxon>Dikarya</taxon>
        <taxon>Ascomycota</taxon>
        <taxon>Pezizomycotina</taxon>
        <taxon>Sordariomycetes</taxon>
        <taxon>Sordariomycetidae</taxon>
        <taxon>Phyllachorales</taxon>
        <taxon>Phyllachoraceae</taxon>
        <taxon>Phyllachora</taxon>
    </lineage>
</organism>
<accession>A0AAD9IDE7</accession>
<dbReference type="AlphaFoldDB" id="A0AAD9IDE7"/>
<dbReference type="Proteomes" id="UP001217918">
    <property type="component" value="Unassembled WGS sequence"/>
</dbReference>
<dbReference type="EMBL" id="JAQQPM010000008">
    <property type="protein sequence ID" value="KAK2074727.1"/>
    <property type="molecule type" value="Genomic_DNA"/>
</dbReference>
<evidence type="ECO:0000313" key="3">
    <source>
        <dbReference type="Proteomes" id="UP001217918"/>
    </source>
</evidence>
<feature type="compositionally biased region" description="Polar residues" evidence="1">
    <location>
        <begin position="54"/>
        <end position="67"/>
    </location>
</feature>
<evidence type="ECO:0000256" key="1">
    <source>
        <dbReference type="SAM" id="MobiDB-lite"/>
    </source>
</evidence>
<keyword evidence="3" id="KW-1185">Reference proteome</keyword>
<evidence type="ECO:0000313" key="2">
    <source>
        <dbReference type="EMBL" id="KAK2074727.1"/>
    </source>
</evidence>
<proteinExistence type="predicted"/>
<reference evidence="2" key="1">
    <citation type="journal article" date="2023" name="Mol. Plant Microbe Interact.">
        <title>Elucidating the Obligate Nature and Biological Capacity of an Invasive Fungal Corn Pathogen.</title>
        <authorList>
            <person name="MacCready J.S."/>
            <person name="Roggenkamp E.M."/>
            <person name="Gdanetz K."/>
            <person name="Chilvers M.I."/>
        </authorList>
    </citation>
    <scope>NUCLEOTIDE SEQUENCE</scope>
    <source>
        <strain evidence="2">PM02</strain>
    </source>
</reference>
<feature type="region of interest" description="Disordered" evidence="1">
    <location>
        <begin position="31"/>
        <end position="125"/>
    </location>
</feature>
<name>A0AAD9IDE7_9PEZI</name>
<gene>
    <name evidence="2" type="ORF">P8C59_008911</name>
</gene>
<feature type="compositionally biased region" description="Low complexity" evidence="1">
    <location>
        <begin position="100"/>
        <end position="110"/>
    </location>
</feature>
<feature type="compositionally biased region" description="Pro residues" evidence="1">
    <location>
        <begin position="31"/>
        <end position="41"/>
    </location>
</feature>